<dbReference type="EMBL" id="LNZG01000008">
    <property type="protein sequence ID" value="ODA90681.1"/>
    <property type="molecule type" value="Genomic_DNA"/>
</dbReference>
<evidence type="ECO:0000313" key="1">
    <source>
        <dbReference type="EMBL" id="ODA90681.1"/>
    </source>
</evidence>
<comment type="caution">
    <text evidence="1">The sequence shown here is derived from an EMBL/GenBank/DDBJ whole genome shotgun (WGS) entry which is preliminary data.</text>
</comment>
<proteinExistence type="predicted"/>
<evidence type="ECO:0000313" key="2">
    <source>
        <dbReference type="Proteomes" id="UP000094426"/>
    </source>
</evidence>
<accession>A0A1E2SLT5</accession>
<protein>
    <submittedName>
        <fullName evidence="1">Uncharacterized protein</fullName>
    </submittedName>
</protein>
<name>A0A1E2SLT5_LEIXY</name>
<dbReference type="Proteomes" id="UP000094426">
    <property type="component" value="Unassembled WGS sequence"/>
</dbReference>
<dbReference type="AlphaFoldDB" id="A0A1E2SLT5"/>
<sequence length="61" mass="6455">MLHATFAAPDLTMFCRFDKFGLEAVGQSIESDRAVIECRVIELDVWFGGSAAGNGDSSTGG</sequence>
<gene>
    <name evidence="1" type="ORF">ATY41_09095</name>
</gene>
<reference evidence="1 2" key="1">
    <citation type="submission" date="2015-11" db="EMBL/GenBank/DDBJ databases">
        <authorList>
            <person name="Zhang Y."/>
            <person name="Guo Z."/>
        </authorList>
    </citation>
    <scope>NUCLEOTIDE SEQUENCE [LARGE SCALE GENOMIC DNA]</scope>
    <source>
        <strain evidence="2">gdw1</strain>
    </source>
</reference>
<organism evidence="1 2">
    <name type="scientific">Leifsonia xyli subsp. xyli</name>
    <dbReference type="NCBI Taxonomy" id="59736"/>
    <lineage>
        <taxon>Bacteria</taxon>
        <taxon>Bacillati</taxon>
        <taxon>Actinomycetota</taxon>
        <taxon>Actinomycetes</taxon>
        <taxon>Micrococcales</taxon>
        <taxon>Microbacteriaceae</taxon>
        <taxon>Leifsonia</taxon>
    </lineage>
</organism>